<comment type="subcellular location">
    <subcellularLocation>
        <location evidence="1">Mitochondrion</location>
    </subcellularLocation>
</comment>
<evidence type="ECO:0000259" key="6">
    <source>
        <dbReference type="Pfam" id="PF14881"/>
    </source>
</evidence>
<gene>
    <name evidence="7" type="ORF">KFL_000320390</name>
</gene>
<evidence type="ECO:0000256" key="1">
    <source>
        <dbReference type="ARBA" id="ARBA00004173"/>
    </source>
</evidence>
<dbReference type="STRING" id="105231.A0A1Y1HRD0"/>
<evidence type="ECO:0000259" key="5">
    <source>
        <dbReference type="Pfam" id="PF10644"/>
    </source>
</evidence>
<dbReference type="EMBL" id="DF236981">
    <property type="protein sequence ID" value="GAQ79541.1"/>
    <property type="molecule type" value="Genomic_DNA"/>
</dbReference>
<dbReference type="OMA" id="TIQVGEF"/>
<dbReference type="SUPFAM" id="SSF52490">
    <property type="entry name" value="Tubulin nucleotide-binding domain-like"/>
    <property type="match status" value="1"/>
</dbReference>
<dbReference type="Proteomes" id="UP000054558">
    <property type="component" value="Unassembled WGS sequence"/>
</dbReference>
<dbReference type="InterPro" id="IPR029209">
    <property type="entry name" value="DML1/Misato_tubulin"/>
</dbReference>
<dbReference type="AlphaFoldDB" id="A0A1Y1HRD0"/>
<dbReference type="InterPro" id="IPR049942">
    <property type="entry name" value="DML1/Misato"/>
</dbReference>
<dbReference type="InterPro" id="IPR019605">
    <property type="entry name" value="Misato_II_tubulin-like"/>
</dbReference>
<evidence type="ECO:0000256" key="4">
    <source>
        <dbReference type="SAM" id="MobiDB-lite"/>
    </source>
</evidence>
<sequence length="608" mass="65366">MKEVVTLQFGNYANFVGAHFWNFQDELLGRSESATDQTSAEEGTRAADVESDVLFRVGETHQGAATYTPRLVALDVRGSSGTIPPSGVLYQAPLPSADESIIQTWGGQKAVYRSQPIEKNAFLKSLDEEEDGESAEGGAHGSGMEVDGGAEAREADLARVAGLEDSVQYWTDYLKVHLHPKSLYELPDTWQGMNELSTYGEGVAAFQKEETREEMEERVRFFAEESDHMQGFQCIVDDSGGFAAVAAGLLTSLSDEYPRLPRVLFAVRPHTSPRPASALNAAASANNPLARALHEAVSLAALSRASDLYISDGACLHPDLFPHLALQPSKPFHTSAVHAAAFDAFTTPYRLPPRGASSYTKNAEPLGALDMRDLVRLLARTDRQKVTEVALSFPAPGIPKMPGPDARLDRSESAKLGEGLGGLVRSLVVLTDEGAQPAAGPSFAESLVFRGARYADGSGPVPPPAAESALHASLEASGSGRAVRHFSVTSTPLPIPLPFPKIFRPEVGRHGDVSTGRTLETGTVKGGVDVESVPVMSRLAVTPRLAPMLRSKLEGLERYGGFRKGTDGARILEEWGFGEEEAREMRDGLKDMVKAYEGVDEEDSFDSD</sequence>
<protein>
    <submittedName>
        <fullName evidence="7">Tubulin</fullName>
    </submittedName>
</protein>
<dbReference type="PANTHER" id="PTHR13391:SF0">
    <property type="entry name" value="PROTEIN MISATO HOMOLOG 1"/>
    <property type="match status" value="1"/>
</dbReference>
<keyword evidence="8" id="KW-1185">Reference proteome</keyword>
<dbReference type="InterPro" id="IPR036525">
    <property type="entry name" value="Tubulin/FtsZ_GTPase_sf"/>
</dbReference>
<evidence type="ECO:0000313" key="7">
    <source>
        <dbReference type="EMBL" id="GAQ79541.1"/>
    </source>
</evidence>
<reference evidence="7 8" key="1">
    <citation type="journal article" date="2014" name="Nat. Commun.">
        <title>Klebsormidium flaccidum genome reveals primary factors for plant terrestrial adaptation.</title>
        <authorList>
            <person name="Hori K."/>
            <person name="Maruyama F."/>
            <person name="Fujisawa T."/>
            <person name="Togashi T."/>
            <person name="Yamamoto N."/>
            <person name="Seo M."/>
            <person name="Sato S."/>
            <person name="Yamada T."/>
            <person name="Mori H."/>
            <person name="Tajima N."/>
            <person name="Moriyama T."/>
            <person name="Ikeuchi M."/>
            <person name="Watanabe M."/>
            <person name="Wada H."/>
            <person name="Kobayashi K."/>
            <person name="Saito M."/>
            <person name="Masuda T."/>
            <person name="Sasaki-Sekimoto Y."/>
            <person name="Mashiguchi K."/>
            <person name="Awai K."/>
            <person name="Shimojima M."/>
            <person name="Masuda S."/>
            <person name="Iwai M."/>
            <person name="Nobusawa T."/>
            <person name="Narise T."/>
            <person name="Kondo S."/>
            <person name="Saito H."/>
            <person name="Sato R."/>
            <person name="Murakawa M."/>
            <person name="Ihara Y."/>
            <person name="Oshima-Yamada Y."/>
            <person name="Ohtaka K."/>
            <person name="Satoh M."/>
            <person name="Sonobe K."/>
            <person name="Ishii M."/>
            <person name="Ohtani R."/>
            <person name="Kanamori-Sato M."/>
            <person name="Honoki R."/>
            <person name="Miyazaki D."/>
            <person name="Mochizuki H."/>
            <person name="Umetsu J."/>
            <person name="Higashi K."/>
            <person name="Shibata D."/>
            <person name="Kamiya Y."/>
            <person name="Sato N."/>
            <person name="Nakamura Y."/>
            <person name="Tabata S."/>
            <person name="Ida S."/>
            <person name="Kurokawa K."/>
            <person name="Ohta H."/>
        </authorList>
    </citation>
    <scope>NUCLEOTIDE SEQUENCE [LARGE SCALE GENOMIC DNA]</scope>
    <source>
        <strain evidence="7 8">NIES-2285</strain>
    </source>
</reference>
<dbReference type="GO" id="GO:0005739">
    <property type="term" value="C:mitochondrion"/>
    <property type="evidence" value="ECO:0007669"/>
    <property type="project" value="UniProtKB-SubCell"/>
</dbReference>
<dbReference type="GO" id="GO:0007005">
    <property type="term" value="P:mitochondrion organization"/>
    <property type="evidence" value="ECO:0007669"/>
    <property type="project" value="InterPro"/>
</dbReference>
<feature type="domain" description="DML1/Misato tubulin" evidence="6">
    <location>
        <begin position="165"/>
        <end position="351"/>
    </location>
</feature>
<proteinExistence type="inferred from homology"/>
<comment type="similarity">
    <text evidence="2">Belongs to the misato family.</text>
</comment>
<name>A0A1Y1HRD0_KLENI</name>
<feature type="region of interest" description="Disordered" evidence="4">
    <location>
        <begin position="127"/>
        <end position="147"/>
    </location>
</feature>
<dbReference type="Pfam" id="PF14881">
    <property type="entry name" value="Tubulin_3"/>
    <property type="match status" value="1"/>
</dbReference>
<feature type="domain" description="Misato Segment II tubulin-like" evidence="5">
    <location>
        <begin position="2"/>
        <end position="128"/>
    </location>
</feature>
<dbReference type="PANTHER" id="PTHR13391">
    <property type="entry name" value="MITOCHONDRIAL DISTRIBUTION REGULATOR MISATO"/>
    <property type="match status" value="1"/>
</dbReference>
<dbReference type="CDD" id="cd06060">
    <property type="entry name" value="misato"/>
    <property type="match status" value="1"/>
</dbReference>
<dbReference type="Pfam" id="PF10644">
    <property type="entry name" value="Misat_Tub_SegII"/>
    <property type="match status" value="1"/>
</dbReference>
<evidence type="ECO:0000256" key="2">
    <source>
        <dbReference type="ARBA" id="ARBA00008507"/>
    </source>
</evidence>
<accession>A0A1Y1HRD0</accession>
<evidence type="ECO:0000256" key="3">
    <source>
        <dbReference type="ARBA" id="ARBA00023128"/>
    </source>
</evidence>
<dbReference type="GO" id="GO:0005737">
    <property type="term" value="C:cytoplasm"/>
    <property type="evidence" value="ECO:0000318"/>
    <property type="project" value="GO_Central"/>
</dbReference>
<dbReference type="Gene3D" id="3.40.50.1440">
    <property type="entry name" value="Tubulin/FtsZ, GTPase domain"/>
    <property type="match status" value="1"/>
</dbReference>
<organism evidence="7 8">
    <name type="scientific">Klebsormidium nitens</name>
    <name type="common">Green alga</name>
    <name type="synonym">Ulothrix nitens</name>
    <dbReference type="NCBI Taxonomy" id="105231"/>
    <lineage>
        <taxon>Eukaryota</taxon>
        <taxon>Viridiplantae</taxon>
        <taxon>Streptophyta</taxon>
        <taxon>Klebsormidiophyceae</taxon>
        <taxon>Klebsormidiales</taxon>
        <taxon>Klebsormidiaceae</taxon>
        <taxon>Klebsormidium</taxon>
    </lineage>
</organism>
<keyword evidence="3" id="KW-0496">Mitochondrion</keyword>
<dbReference type="OrthoDB" id="271881at2759"/>
<evidence type="ECO:0000313" key="8">
    <source>
        <dbReference type="Proteomes" id="UP000054558"/>
    </source>
</evidence>